<proteinExistence type="inferred from homology"/>
<dbReference type="PANTHER" id="PTHR30237">
    <property type="entry name" value="MURAMOYLTETRAPEPTIDE CARBOXYPEPTIDASE"/>
    <property type="match status" value="1"/>
</dbReference>
<comment type="caution">
    <text evidence="5">The sequence shown here is derived from an EMBL/GenBank/DDBJ whole genome shotgun (WGS) entry which is preliminary data.</text>
</comment>
<dbReference type="InterPro" id="IPR027461">
    <property type="entry name" value="Carboxypeptidase_A_C_sf"/>
</dbReference>
<dbReference type="Pfam" id="PF17676">
    <property type="entry name" value="Peptidase_S66C"/>
    <property type="match status" value="1"/>
</dbReference>
<name>A0ABT7EJY8_9GAMM</name>
<accession>A0ABT7EJY8</accession>
<dbReference type="SUPFAM" id="SSF141986">
    <property type="entry name" value="LD-carboxypeptidase A C-terminal domain-like"/>
    <property type="match status" value="1"/>
</dbReference>
<dbReference type="Proteomes" id="UP001231915">
    <property type="component" value="Unassembled WGS sequence"/>
</dbReference>
<dbReference type="RefSeq" id="WP_284137091.1">
    <property type="nucleotide sequence ID" value="NZ_JASJUT010000003.1"/>
</dbReference>
<dbReference type="CDD" id="cd07062">
    <property type="entry name" value="Peptidase_S66_mccF_like"/>
    <property type="match status" value="1"/>
</dbReference>
<evidence type="ECO:0000313" key="6">
    <source>
        <dbReference type="Proteomes" id="UP001231915"/>
    </source>
</evidence>
<dbReference type="Pfam" id="PF02016">
    <property type="entry name" value="Peptidase_S66"/>
    <property type="match status" value="1"/>
</dbReference>
<dbReference type="SUPFAM" id="SSF52317">
    <property type="entry name" value="Class I glutamine amidotransferase-like"/>
    <property type="match status" value="1"/>
</dbReference>
<reference evidence="5 6" key="1">
    <citation type="submission" date="2023-05" db="EMBL/GenBank/DDBJ databases">
        <title>Pseudoalteromonas ardens sp. nov., Pseudoalteromonas obscura sp. nov., and Pseudoalteromonas umbrosa sp. nov., isolated from the coral Montipora capitata.</title>
        <authorList>
            <person name="Thomas E.M."/>
            <person name="Smith E.M."/>
            <person name="Papke E."/>
            <person name="Shlafstein M.D."/>
            <person name="Oline D.K."/>
            <person name="Videau P."/>
            <person name="Saw J.H."/>
            <person name="Strangman W.K."/>
            <person name="Ushijima B."/>
        </authorList>
    </citation>
    <scope>NUCLEOTIDE SEQUENCE [LARGE SCALE GENOMIC DNA]</scope>
    <source>
        <strain evidence="5 6">P94</strain>
    </source>
</reference>
<evidence type="ECO:0000313" key="5">
    <source>
        <dbReference type="EMBL" id="MDK2595375.1"/>
    </source>
</evidence>
<keyword evidence="2" id="KW-0378">Hydrolase</keyword>
<feature type="domain" description="LD-carboxypeptidase C-terminal" evidence="4">
    <location>
        <begin position="211"/>
        <end position="332"/>
    </location>
</feature>
<feature type="domain" description="LD-carboxypeptidase N-terminal" evidence="3">
    <location>
        <begin position="13"/>
        <end position="131"/>
    </location>
</feature>
<dbReference type="Gene3D" id="3.40.50.10740">
    <property type="entry name" value="Class I glutamine amidotransferase-like"/>
    <property type="match status" value="1"/>
</dbReference>
<evidence type="ECO:0000259" key="3">
    <source>
        <dbReference type="Pfam" id="PF02016"/>
    </source>
</evidence>
<evidence type="ECO:0000256" key="1">
    <source>
        <dbReference type="ARBA" id="ARBA00010233"/>
    </source>
</evidence>
<keyword evidence="6" id="KW-1185">Reference proteome</keyword>
<dbReference type="PANTHER" id="PTHR30237:SF4">
    <property type="entry name" value="LD-CARBOXYPEPTIDASE C-TERMINAL DOMAIN-CONTAINING PROTEIN"/>
    <property type="match status" value="1"/>
</dbReference>
<organism evidence="5 6">
    <name type="scientific">Pseudoalteromonas obscura</name>
    <dbReference type="NCBI Taxonomy" id="3048491"/>
    <lineage>
        <taxon>Bacteria</taxon>
        <taxon>Pseudomonadati</taxon>
        <taxon>Pseudomonadota</taxon>
        <taxon>Gammaproteobacteria</taxon>
        <taxon>Alteromonadales</taxon>
        <taxon>Pseudoalteromonadaceae</taxon>
        <taxon>Pseudoalteromonas</taxon>
    </lineage>
</organism>
<dbReference type="InterPro" id="IPR029062">
    <property type="entry name" value="Class_I_gatase-like"/>
</dbReference>
<dbReference type="InterPro" id="IPR040449">
    <property type="entry name" value="Peptidase_S66_N"/>
</dbReference>
<dbReference type="PIRSF" id="PIRSF028757">
    <property type="entry name" value="LD-carboxypeptidase"/>
    <property type="match status" value="1"/>
</dbReference>
<dbReference type="EMBL" id="JASJUT010000003">
    <property type="protein sequence ID" value="MDK2595375.1"/>
    <property type="molecule type" value="Genomic_DNA"/>
</dbReference>
<evidence type="ECO:0000256" key="2">
    <source>
        <dbReference type="ARBA" id="ARBA00022801"/>
    </source>
</evidence>
<comment type="similarity">
    <text evidence="1">Belongs to the peptidase S66 family.</text>
</comment>
<dbReference type="Gene3D" id="3.50.30.60">
    <property type="entry name" value="LD-carboxypeptidase A C-terminal domain-like"/>
    <property type="match status" value="1"/>
</dbReference>
<dbReference type="InterPro" id="IPR003507">
    <property type="entry name" value="S66_fam"/>
</dbReference>
<sequence>MIKPKQLKPGDNIAVLSLSTGLPSVFPKVYQQGLKNLKALGFNVIEYPTATMDIDEVFNNPQIRAQDLNRAFGDKNVDGIIATIGGSDSARILKYLDADLIKANPKFIMGYSDFTAVSALIHQLGIVTFNGPSVMAGFAQIHNMSEEYQSYVRSFLFGEWNESELPVFSHFSDGYPDWSKPNSVGQLEPLQINTGPRFYQGDSAKKCKACGPLFGGCIEVLEMLKGTQYWPNQEFWRGKVLFLETSQEKPSIDYVRYWLRNYGVMGVFEQLSGLIFGRARDFSECEKQLLDEVILSVVKGEFGCDKLPIVTNLDFGHTDPQMILPLGINIEIDVQKQKVKALESPFKL</sequence>
<dbReference type="InterPro" id="IPR027478">
    <property type="entry name" value="LdcA_N"/>
</dbReference>
<dbReference type="InterPro" id="IPR040921">
    <property type="entry name" value="Peptidase_S66C"/>
</dbReference>
<gene>
    <name evidence="5" type="ORF">QNM18_09995</name>
</gene>
<protein>
    <submittedName>
        <fullName evidence="5">LD-carboxypeptidase</fullName>
    </submittedName>
</protein>
<evidence type="ECO:0000259" key="4">
    <source>
        <dbReference type="Pfam" id="PF17676"/>
    </source>
</evidence>